<gene>
    <name evidence="2" type="ORF">E2562_021352</name>
</gene>
<evidence type="ECO:0000313" key="2">
    <source>
        <dbReference type="EMBL" id="KAF0899653.1"/>
    </source>
</evidence>
<accession>A0A6G1CJ57</accession>
<dbReference type="Proteomes" id="UP000479710">
    <property type="component" value="Unassembled WGS sequence"/>
</dbReference>
<sequence length="91" mass="10097">MWTLPINLSPSFISSPGVFVHELEFSSPQLRRGLITGGIATVEGQEEAGSRVLTRKSSLERDSEEEVNGVRQRERVQREGRDQQGEKGSEG</sequence>
<dbReference type="EMBL" id="SPHZ02000009">
    <property type="protein sequence ID" value="KAF0899653.1"/>
    <property type="molecule type" value="Genomic_DNA"/>
</dbReference>
<feature type="compositionally biased region" description="Basic and acidic residues" evidence="1">
    <location>
        <begin position="71"/>
        <end position="91"/>
    </location>
</feature>
<comment type="caution">
    <text evidence="2">The sequence shown here is derived from an EMBL/GenBank/DDBJ whole genome shotgun (WGS) entry which is preliminary data.</text>
</comment>
<feature type="region of interest" description="Disordered" evidence="1">
    <location>
        <begin position="46"/>
        <end position="91"/>
    </location>
</feature>
<organism evidence="2 3">
    <name type="scientific">Oryza meyeriana var. granulata</name>
    <dbReference type="NCBI Taxonomy" id="110450"/>
    <lineage>
        <taxon>Eukaryota</taxon>
        <taxon>Viridiplantae</taxon>
        <taxon>Streptophyta</taxon>
        <taxon>Embryophyta</taxon>
        <taxon>Tracheophyta</taxon>
        <taxon>Spermatophyta</taxon>
        <taxon>Magnoliopsida</taxon>
        <taxon>Liliopsida</taxon>
        <taxon>Poales</taxon>
        <taxon>Poaceae</taxon>
        <taxon>BOP clade</taxon>
        <taxon>Oryzoideae</taxon>
        <taxon>Oryzeae</taxon>
        <taxon>Oryzinae</taxon>
        <taxon>Oryza</taxon>
        <taxon>Oryza meyeriana</taxon>
    </lineage>
</organism>
<name>A0A6G1CJ57_9ORYZ</name>
<proteinExistence type="predicted"/>
<protein>
    <submittedName>
        <fullName evidence="2">Uncharacterized protein</fullName>
    </submittedName>
</protein>
<evidence type="ECO:0000256" key="1">
    <source>
        <dbReference type="SAM" id="MobiDB-lite"/>
    </source>
</evidence>
<evidence type="ECO:0000313" key="3">
    <source>
        <dbReference type="Proteomes" id="UP000479710"/>
    </source>
</evidence>
<keyword evidence="3" id="KW-1185">Reference proteome</keyword>
<reference evidence="2 3" key="1">
    <citation type="submission" date="2019-11" db="EMBL/GenBank/DDBJ databases">
        <title>Whole genome sequence of Oryza granulata.</title>
        <authorList>
            <person name="Li W."/>
        </authorList>
    </citation>
    <scope>NUCLEOTIDE SEQUENCE [LARGE SCALE GENOMIC DNA]</scope>
    <source>
        <strain evidence="3">cv. Menghai</strain>
        <tissue evidence="2">Leaf</tissue>
    </source>
</reference>
<dbReference type="AlphaFoldDB" id="A0A6G1CJ57"/>